<keyword evidence="10" id="KW-1185">Reference proteome</keyword>
<name>A0A8H6L564_9LECA</name>
<dbReference type="InterPro" id="IPR001394">
    <property type="entry name" value="Peptidase_C19_UCH"/>
</dbReference>
<evidence type="ECO:0000256" key="3">
    <source>
        <dbReference type="ARBA" id="ARBA00022670"/>
    </source>
</evidence>
<dbReference type="SUPFAM" id="SSF54001">
    <property type="entry name" value="Cysteine proteinases"/>
    <property type="match status" value="1"/>
</dbReference>
<dbReference type="InterPro" id="IPR050164">
    <property type="entry name" value="Peptidase_C19"/>
</dbReference>
<evidence type="ECO:0000259" key="8">
    <source>
        <dbReference type="PROSITE" id="PS50235"/>
    </source>
</evidence>
<dbReference type="EC" id="3.4.19.12" evidence="2"/>
<dbReference type="CDD" id="cd02257">
    <property type="entry name" value="Peptidase_C19"/>
    <property type="match status" value="1"/>
</dbReference>
<dbReference type="AlphaFoldDB" id="A0A8H6L564"/>
<proteinExistence type="predicted"/>
<protein>
    <recommendedName>
        <fullName evidence="2">ubiquitinyl hydrolase 1</fullName>
        <ecNumber evidence="2">3.4.19.12</ecNumber>
    </recommendedName>
</protein>
<evidence type="ECO:0000256" key="5">
    <source>
        <dbReference type="ARBA" id="ARBA00022801"/>
    </source>
</evidence>
<comment type="catalytic activity">
    <reaction evidence="1">
        <text>Thiol-dependent hydrolysis of ester, thioester, amide, peptide and isopeptide bonds formed by the C-terminal Gly of ubiquitin (a 76-residue protein attached to proteins as an intracellular targeting signal).</text>
        <dbReference type="EC" id="3.4.19.12"/>
    </reaction>
</comment>
<organism evidence="9 10">
    <name type="scientific">Letharia columbiana</name>
    <dbReference type="NCBI Taxonomy" id="112416"/>
    <lineage>
        <taxon>Eukaryota</taxon>
        <taxon>Fungi</taxon>
        <taxon>Dikarya</taxon>
        <taxon>Ascomycota</taxon>
        <taxon>Pezizomycotina</taxon>
        <taxon>Lecanoromycetes</taxon>
        <taxon>OSLEUM clade</taxon>
        <taxon>Lecanoromycetidae</taxon>
        <taxon>Lecanorales</taxon>
        <taxon>Lecanorineae</taxon>
        <taxon>Parmeliaceae</taxon>
        <taxon>Letharia</taxon>
    </lineage>
</organism>
<evidence type="ECO:0000256" key="2">
    <source>
        <dbReference type="ARBA" id="ARBA00012759"/>
    </source>
</evidence>
<feature type="region of interest" description="Disordered" evidence="7">
    <location>
        <begin position="188"/>
        <end position="251"/>
    </location>
</feature>
<dbReference type="GO" id="GO:0016579">
    <property type="term" value="P:protein deubiquitination"/>
    <property type="evidence" value="ECO:0007669"/>
    <property type="project" value="InterPro"/>
</dbReference>
<feature type="domain" description="USP" evidence="8">
    <location>
        <begin position="1"/>
        <end position="178"/>
    </location>
</feature>
<dbReference type="GO" id="GO:0005634">
    <property type="term" value="C:nucleus"/>
    <property type="evidence" value="ECO:0007669"/>
    <property type="project" value="TreeGrafter"/>
</dbReference>
<dbReference type="OrthoDB" id="292964at2759"/>
<dbReference type="PROSITE" id="PS00973">
    <property type="entry name" value="USP_2"/>
    <property type="match status" value="1"/>
</dbReference>
<dbReference type="Proteomes" id="UP000578531">
    <property type="component" value="Unassembled WGS sequence"/>
</dbReference>
<dbReference type="GO" id="GO:0006508">
    <property type="term" value="P:proteolysis"/>
    <property type="evidence" value="ECO:0007669"/>
    <property type="project" value="UniProtKB-KW"/>
</dbReference>
<comment type="caution">
    <text evidence="9">The sequence shown here is derived from an EMBL/GenBank/DDBJ whole genome shotgun (WGS) entry which is preliminary data.</text>
</comment>
<dbReference type="GO" id="GO:0005829">
    <property type="term" value="C:cytosol"/>
    <property type="evidence" value="ECO:0007669"/>
    <property type="project" value="TreeGrafter"/>
</dbReference>
<dbReference type="InterPro" id="IPR038765">
    <property type="entry name" value="Papain-like_cys_pep_sf"/>
</dbReference>
<sequence length="385" mass="43955">MADWTSPGSQTPLHARGALQSYRVIWQRAASYCYRKSQDYSSSFNRFRFDFFDTLKNLLISYGYDHIDYTRCKLSSTEYSILAPPQVLLIQLPRSGGMQKSSKFISFLSTLSPPYVPASYELKAVISHYGSSIYTGHYKALISREFEWLEYDDDHVKSVCFERVVWDSHAFTLLYHRINDSTLIHPVHPPNFAPPTDDTEPLNDFDMQTSDPDDDSNASNQDQDIQKLTETVNSEEALSEPESGSNASDRDQDIEQLTEMVINDEALSVKGCEDCRMYKDAYEAVTLGFAQYDLYVAGVYNPLLEDLKAKSLQDPKVEAELEWIEDQQEHFDSAINNTMTRLREVMPEYMVGHWVSLFDSVSRKAKEKKAIDQVEPGTEVGLVVV</sequence>
<evidence type="ECO:0000256" key="1">
    <source>
        <dbReference type="ARBA" id="ARBA00000707"/>
    </source>
</evidence>
<dbReference type="GeneID" id="59287752"/>
<keyword evidence="5" id="KW-0378">Hydrolase</keyword>
<keyword evidence="4" id="KW-0833">Ubl conjugation pathway</keyword>
<feature type="compositionally biased region" description="Polar residues" evidence="7">
    <location>
        <begin position="226"/>
        <end position="247"/>
    </location>
</feature>
<gene>
    <name evidence="9" type="ORF">HO173_006091</name>
</gene>
<dbReference type="EMBL" id="JACCJC010000022">
    <property type="protein sequence ID" value="KAF6235895.1"/>
    <property type="molecule type" value="Genomic_DNA"/>
</dbReference>
<dbReference type="RefSeq" id="XP_037165262.1">
    <property type="nucleotide sequence ID" value="XM_037308002.1"/>
</dbReference>
<accession>A0A8H6L564</accession>
<dbReference type="InterPro" id="IPR028889">
    <property type="entry name" value="USP"/>
</dbReference>
<evidence type="ECO:0000256" key="7">
    <source>
        <dbReference type="SAM" id="MobiDB-lite"/>
    </source>
</evidence>
<dbReference type="InterPro" id="IPR018200">
    <property type="entry name" value="USP_CS"/>
</dbReference>
<reference evidence="9 10" key="1">
    <citation type="journal article" date="2020" name="Genomics">
        <title>Complete, high-quality genomes from long-read metagenomic sequencing of two wolf lichen thalli reveals enigmatic genome architecture.</title>
        <authorList>
            <person name="McKenzie S.K."/>
            <person name="Walston R.F."/>
            <person name="Allen J.L."/>
        </authorList>
    </citation>
    <scope>NUCLEOTIDE SEQUENCE [LARGE SCALE GENOMIC DNA]</scope>
    <source>
        <strain evidence="9">WasteWater2</strain>
    </source>
</reference>
<dbReference type="PANTHER" id="PTHR24006:SF687">
    <property type="entry name" value="UBIQUITIN CARBOXYL-TERMINAL HYDROLASE 10"/>
    <property type="match status" value="1"/>
</dbReference>
<dbReference type="PROSITE" id="PS50235">
    <property type="entry name" value="USP_3"/>
    <property type="match status" value="1"/>
</dbReference>
<evidence type="ECO:0000313" key="9">
    <source>
        <dbReference type="EMBL" id="KAF6235895.1"/>
    </source>
</evidence>
<dbReference type="GO" id="GO:0004843">
    <property type="term" value="F:cysteine-type deubiquitinase activity"/>
    <property type="evidence" value="ECO:0007669"/>
    <property type="project" value="UniProtKB-EC"/>
</dbReference>
<evidence type="ECO:0000313" key="10">
    <source>
        <dbReference type="Proteomes" id="UP000578531"/>
    </source>
</evidence>
<dbReference type="Pfam" id="PF00443">
    <property type="entry name" value="UCH"/>
    <property type="match status" value="1"/>
</dbReference>
<evidence type="ECO:0000256" key="4">
    <source>
        <dbReference type="ARBA" id="ARBA00022786"/>
    </source>
</evidence>
<dbReference type="PANTHER" id="PTHR24006">
    <property type="entry name" value="UBIQUITIN CARBOXYL-TERMINAL HYDROLASE"/>
    <property type="match status" value="1"/>
</dbReference>
<dbReference type="Gene3D" id="3.90.70.10">
    <property type="entry name" value="Cysteine proteinases"/>
    <property type="match status" value="1"/>
</dbReference>
<keyword evidence="6" id="KW-0788">Thiol protease</keyword>
<evidence type="ECO:0000256" key="6">
    <source>
        <dbReference type="ARBA" id="ARBA00022807"/>
    </source>
</evidence>
<keyword evidence="3" id="KW-0645">Protease</keyword>